<feature type="transmembrane region" description="Helical" evidence="2">
    <location>
        <begin position="224"/>
        <end position="241"/>
    </location>
</feature>
<keyword evidence="2" id="KW-0472">Membrane</keyword>
<feature type="coiled-coil region" evidence="1">
    <location>
        <begin position="252"/>
        <end position="280"/>
    </location>
</feature>
<proteinExistence type="predicted"/>
<dbReference type="OrthoDB" id="3178249at2"/>
<dbReference type="RefSeq" id="WP_160347420.1">
    <property type="nucleotide sequence ID" value="NZ_WSRR01000044.1"/>
</dbReference>
<protein>
    <submittedName>
        <fullName evidence="3">Uncharacterized protein</fullName>
    </submittedName>
</protein>
<comment type="caution">
    <text evidence="3">The sequence shown here is derived from an EMBL/GenBank/DDBJ whole genome shotgun (WGS) entry which is preliminary data.</text>
</comment>
<accession>A0A6N8JPT4</accession>
<gene>
    <name evidence="3" type="ORF">GKZ27_11120</name>
</gene>
<reference evidence="3 4" key="1">
    <citation type="submission" date="2019-12" db="EMBL/GenBank/DDBJ databases">
        <title>Microbes associate with the intestines of laboratory mice.</title>
        <authorList>
            <person name="Navarre W."/>
            <person name="Wong E."/>
        </authorList>
    </citation>
    <scope>NUCLEOTIDE SEQUENCE [LARGE SCALE GENOMIC DNA]</scope>
    <source>
        <strain evidence="3 4">NM66_B29</strain>
    </source>
</reference>
<evidence type="ECO:0000256" key="1">
    <source>
        <dbReference type="SAM" id="Coils"/>
    </source>
</evidence>
<evidence type="ECO:0000313" key="3">
    <source>
        <dbReference type="EMBL" id="MVX61993.1"/>
    </source>
</evidence>
<keyword evidence="4" id="KW-1185">Reference proteome</keyword>
<organism evidence="3 4">
    <name type="scientific">Adlercreutzia mucosicola</name>
    <dbReference type="NCBI Taxonomy" id="580026"/>
    <lineage>
        <taxon>Bacteria</taxon>
        <taxon>Bacillati</taxon>
        <taxon>Actinomycetota</taxon>
        <taxon>Coriobacteriia</taxon>
        <taxon>Eggerthellales</taxon>
        <taxon>Eggerthellaceae</taxon>
        <taxon>Adlercreutzia</taxon>
    </lineage>
</organism>
<keyword evidence="2" id="KW-1133">Transmembrane helix</keyword>
<dbReference type="Proteomes" id="UP000463388">
    <property type="component" value="Unassembled WGS sequence"/>
</dbReference>
<evidence type="ECO:0000256" key="2">
    <source>
        <dbReference type="SAM" id="Phobius"/>
    </source>
</evidence>
<keyword evidence="1" id="KW-0175">Coiled coil</keyword>
<dbReference type="AlphaFoldDB" id="A0A6N8JPT4"/>
<name>A0A6N8JPT4_9ACTN</name>
<dbReference type="EMBL" id="WSRR01000044">
    <property type="protein sequence ID" value="MVX61993.1"/>
    <property type="molecule type" value="Genomic_DNA"/>
</dbReference>
<keyword evidence="2" id="KW-0812">Transmembrane</keyword>
<sequence length="474" mass="52254">MANYKVVFRSDNQSTPGAPGWEPGCPLLINTVQVSRNTETGQCYLQLNLSNISGEIVGGCQLEATVTYADGSTESVEPRLLDADIRPGDIYRPNPVLLRGSEIAEATARVRATSQASGPWRSTGTGNAIPAGAPLGLEEAAAAERALILTAMGKRPEAYSRRLIEEEGWWICPCGAPNVGRAACHRCAMARNTLRQLEDEDYLHAKTEKRHAAEKARRRKRRSIIVILIAIIVAVLSMGLLNEFAIQPELQRRAAEQAALEAAEQEAQAEAEEQAAIESANGLFSSGNYEQAAASYEELGMTDQALESMYLYVQENLDRENETTRFFLEELVKLNYKDSSSIESTLYAVSFDFSLCDMLDYFDAGQTWMPNSESVRNERRGGAALLVRAQGGKPGATYRLSIDWEAVVSKSQTTYEGYVFKRDSHDSLEVPADGTIAYSSPDEGSYYRDAWRVTVTNPENAEVLFSREIQKRSA</sequence>
<evidence type="ECO:0000313" key="4">
    <source>
        <dbReference type="Proteomes" id="UP000463388"/>
    </source>
</evidence>